<dbReference type="SMR" id="A0A015JGF9"/>
<feature type="domain" description="DUF7656" evidence="3">
    <location>
        <begin position="388"/>
        <end position="483"/>
    </location>
</feature>
<dbReference type="Proteomes" id="UP000022910">
    <property type="component" value="Unassembled WGS sequence"/>
</dbReference>
<sequence>MADTLGIIRRKSLGRVASIGSLYNATRDTFCGTTILKSDFPNDSITRADVSNNEVLFEYNDSYVEKFNKLDVEDELRLSILAGLFTSEGSGKYLIDMKESFKSVKGALIYKLTSIEENLNIHRDDVKTCISTDGFNNDQGATHIVIGIKWGANIIASFEYNDIDEENKTQVERVLKSQIEKITSSNEDHLDVKEDQSDIMSHFSIKLLGDIIIDDEELPKSFDEIRKVISEFPSYIKKYDDGKGVPIEYILYPLAELANLITPNFKFSYMKTAVLSKEIILKVERFFDTLSESKKRLNDLYNDAKSISNIISDKIFNKIKSRVQEITLEETKFKDEFADCLFKVRSGKNNINGIESKMESFKNSNLSKEFIMTFINYHQLVPLKAGLLKSKKVEYLDENSNIEHILHNYSNNHVFILIDNNDCIVDNNSLSVYNIFRDLCDPNEGLNKFFMADTKICTGLKSSSYPVIQHYINGKLFCDDYYNCNKTLFTSNLVKFDPLPRTNLKFNPNEKIKLLVPCPRVDCQSVGCNWKCYKCQQDIEYGYNQHFYCGCGESEIANCKFKCNSSHHIEGYIPFKLDTLIDLLPSETPEEINILLLGETGVGKSTFINAFANYLKFDTLADAKSGDMIELISSIFTITDENYDTKTIKIGDNDSNEQLENVGMSCTLGCKSYLFYGPGNKLVRLIDTPGVGDTRGLDQDKKNFENILCYISHYQYLNGICILLKPNNSRLNVVFKFCIQELLLHLHKNAKENIVFCFTNARGTFYRPGDTLPPLKKQLKELEKRSNVEIKVNQDTLYCFDNESFRFLAAIKNGISFTDAYEKSFAESWKKSMDESSRLIEYIMTRPPHKVKDTLSLNNSRNLVMLLSRPLAKMEQLIQTNINQIEEQQKALADSNQTIEELKEKMYIKQLDLEPVALEYPRTVCTNDSCIELRKVEKSNIQYINYKKHCDPHCYLPFAKFNVMNQFLWLCGAMSKGKCKVCNCEWNKHKHITYENKPVTKIFIDLNVEWRIFEEKSYQEIKEEIIEQYQTRVNKLKKEKETMNKICVKFAQFLRQNAIATFNDTYVDYLDLFINEEKIKKGNEPELYDDRILKGLEETKKNYLEQIKFIKQAINNNNPSISPISPEDIVELEQQLYNLPINGSTLKKIKEEAENSQISAFKYKENHCMLLGNDFYQKLLSKSNTLANKITSKLHS</sequence>
<dbReference type="InterPro" id="IPR056073">
    <property type="entry name" value="DUF7656"/>
</dbReference>
<dbReference type="Gene3D" id="3.40.50.300">
    <property type="entry name" value="P-loop containing nucleotide triphosphate hydrolases"/>
    <property type="match status" value="1"/>
</dbReference>
<dbReference type="InterPro" id="IPR027417">
    <property type="entry name" value="P-loop_NTPase"/>
</dbReference>
<gene>
    <name evidence="5" type="ORF">RirG_103740</name>
</gene>
<evidence type="ECO:0000259" key="3">
    <source>
        <dbReference type="Pfam" id="PF24676"/>
    </source>
</evidence>
<dbReference type="InterPro" id="IPR058519">
    <property type="entry name" value="DUF8206"/>
</dbReference>
<dbReference type="STRING" id="1432141.A0A015JGF9"/>
<dbReference type="OrthoDB" id="8954335at2759"/>
<dbReference type="EMBL" id="JEMT01017245">
    <property type="protein sequence ID" value="EXX68592.1"/>
    <property type="molecule type" value="Genomic_DNA"/>
</dbReference>
<proteinExistence type="predicted"/>
<evidence type="ECO:0000259" key="4">
    <source>
        <dbReference type="Pfam" id="PF26633"/>
    </source>
</evidence>
<organism evidence="5 6">
    <name type="scientific">Rhizophagus irregularis (strain DAOM 197198w)</name>
    <name type="common">Glomus intraradices</name>
    <dbReference type="NCBI Taxonomy" id="1432141"/>
    <lineage>
        <taxon>Eukaryota</taxon>
        <taxon>Fungi</taxon>
        <taxon>Fungi incertae sedis</taxon>
        <taxon>Mucoromycota</taxon>
        <taxon>Glomeromycotina</taxon>
        <taxon>Glomeromycetes</taxon>
        <taxon>Glomerales</taxon>
        <taxon>Glomeraceae</taxon>
        <taxon>Rhizophagus</taxon>
    </lineage>
</organism>
<feature type="coiled-coil region" evidence="1">
    <location>
        <begin position="871"/>
        <end position="905"/>
    </location>
</feature>
<dbReference type="HOGENOM" id="CLU_008351_0_0_1"/>
<reference evidence="5 6" key="1">
    <citation type="submission" date="2014-02" db="EMBL/GenBank/DDBJ databases">
        <title>Single nucleus genome sequencing reveals high similarity among nuclei of an endomycorrhizal fungus.</title>
        <authorList>
            <person name="Lin K."/>
            <person name="Geurts R."/>
            <person name="Zhang Z."/>
            <person name="Limpens E."/>
            <person name="Saunders D.G."/>
            <person name="Mu D."/>
            <person name="Pang E."/>
            <person name="Cao H."/>
            <person name="Cha H."/>
            <person name="Lin T."/>
            <person name="Zhou Q."/>
            <person name="Shang Y."/>
            <person name="Li Y."/>
            <person name="Ivanov S."/>
            <person name="Sharma T."/>
            <person name="Velzen R.V."/>
            <person name="Ruijter N.D."/>
            <person name="Aanen D.K."/>
            <person name="Win J."/>
            <person name="Kamoun S."/>
            <person name="Bisseling T."/>
            <person name="Huang S."/>
        </authorList>
    </citation>
    <scope>NUCLEOTIDE SEQUENCE [LARGE SCALE GENOMIC DNA]</scope>
    <source>
        <strain evidence="6">DAOM197198w</strain>
    </source>
</reference>
<dbReference type="Pfam" id="PF24676">
    <property type="entry name" value="DUF7656"/>
    <property type="match status" value="1"/>
</dbReference>
<feature type="coiled-coil region" evidence="1">
    <location>
        <begin position="1019"/>
        <end position="1046"/>
    </location>
</feature>
<dbReference type="Pfam" id="PF24674">
    <property type="entry name" value="MACPF_SNTX"/>
    <property type="match status" value="1"/>
</dbReference>
<evidence type="ECO:0000313" key="5">
    <source>
        <dbReference type="EMBL" id="EXX68592.1"/>
    </source>
</evidence>
<dbReference type="Pfam" id="PF26633">
    <property type="entry name" value="DUF8206"/>
    <property type="match status" value="1"/>
</dbReference>
<evidence type="ECO:0000259" key="2">
    <source>
        <dbReference type="Pfam" id="PF24674"/>
    </source>
</evidence>
<comment type="caution">
    <text evidence="5">The sequence shown here is derived from an EMBL/GenBank/DDBJ whole genome shotgun (WGS) entry which is preliminary data.</text>
</comment>
<dbReference type="InterPro" id="IPR025662">
    <property type="entry name" value="Sigma_54_int_dom_ATP-bd_1"/>
</dbReference>
<accession>A0A015JGF9</accession>
<protein>
    <submittedName>
        <fullName evidence="5">Uncharacterized protein</fullName>
    </submittedName>
</protein>
<name>A0A015JGF9_RHIIW</name>
<dbReference type="PANTHER" id="PTHR32046:SF11">
    <property type="entry name" value="IMMUNE-ASSOCIATED NUCLEOTIDE-BINDING PROTEIN 10-LIKE"/>
    <property type="match status" value="1"/>
</dbReference>
<evidence type="ECO:0000313" key="6">
    <source>
        <dbReference type="Proteomes" id="UP000022910"/>
    </source>
</evidence>
<dbReference type="PROSITE" id="PS00675">
    <property type="entry name" value="SIGMA54_INTERACT_1"/>
    <property type="match status" value="1"/>
</dbReference>
<evidence type="ECO:0000256" key="1">
    <source>
        <dbReference type="SAM" id="Coils"/>
    </source>
</evidence>
<dbReference type="PANTHER" id="PTHR32046">
    <property type="entry name" value="G DOMAIN-CONTAINING PROTEIN"/>
    <property type="match status" value="1"/>
</dbReference>
<dbReference type="AlphaFoldDB" id="A0A015JGF9"/>
<keyword evidence="6" id="KW-1185">Reference proteome</keyword>
<feature type="domain" description="SNTX MACPF/CDC-like" evidence="2">
    <location>
        <begin position="9"/>
        <end position="261"/>
    </location>
</feature>
<keyword evidence="1" id="KW-0175">Coiled coil</keyword>
<dbReference type="SUPFAM" id="SSF52540">
    <property type="entry name" value="P-loop containing nucleoside triphosphate hydrolases"/>
    <property type="match status" value="1"/>
</dbReference>
<feature type="domain" description="DUF8206" evidence="4">
    <location>
        <begin position="918"/>
        <end position="995"/>
    </location>
</feature>
<dbReference type="InterPro" id="IPR056072">
    <property type="entry name" value="SNTX_MACPF/CDC-like_dom"/>
</dbReference>